<dbReference type="OrthoDB" id="5414271at2759"/>
<dbReference type="EMBL" id="GG704911">
    <property type="protein sequence ID" value="EAS35712.1"/>
    <property type="molecule type" value="Genomic_DNA"/>
</dbReference>
<accession>A0A0E1RZK7</accession>
<dbReference type="VEuPathDB" id="FungiDB:CIMG_01066"/>
<name>A0A0E1RZK7_COCIM</name>
<dbReference type="KEGG" id="cim:CIMG_01066"/>
<dbReference type="GeneID" id="4567494"/>
<dbReference type="STRING" id="246410.A0A0E1RZK7"/>
<gene>
    <name evidence="1" type="ORF">CIMG_01066</name>
</gene>
<evidence type="ECO:0008006" key="3">
    <source>
        <dbReference type="Google" id="ProtNLM"/>
    </source>
</evidence>
<sequence length="506" mass="56381">MDISQTVASWLSLAATVIGLGSIVTQFGSLIDSADPFRALRDLRHLGRWMLHQPHIPWYRVLKPPPVGPVIAANLPHGLCGRKTVHISRLPLTQPAGKAGWSVILAVIHSPPSQEYESGSYFIQPSKEHTGDMKHITTIIRESLVDVSKGTWDDLPLRPLLKHRRSSCVVISRTTLMALFCVTNARPAFRHSGASGFRAAYPSYCGQWLVEWPLGDIAHVKFAAHDSHAHSRDVYPMKFQSRVDRCLQMLAGVVYSSGPTSFKCAFPGRKSSGQWILKYAVRGFGGAHGGRHLYNMIGGNVNEVDFLSMKPLGDSDIISNMIRLDLPSSEGNNHVVDLFVPEEEARALNRALDCLPWSSLSWSIHRGMRDILVAFAKPRMDRYRDQLAETLRSAVDRWPEKLVARGWDAQFIRRDMAHMATSAVAAGSGNSGDVVRIVTDIAMILWDGTTAELDETTFWRYDDPVESSPVLSPMAVVALVKCFVLEWSVDLDYQMYHDLPLELYLG</sequence>
<protein>
    <recommendedName>
        <fullName evidence="3">Modin</fullName>
    </recommendedName>
</protein>
<dbReference type="Proteomes" id="UP000001261">
    <property type="component" value="Unassembled WGS sequence"/>
</dbReference>
<dbReference type="AlphaFoldDB" id="A0A0E1RZK7"/>
<dbReference type="OMA" id="AHDSHTL"/>
<reference evidence="2" key="2">
    <citation type="journal article" date="2010" name="Genome Res.">
        <title>Population genomic sequencing of Coccidioides fungi reveals recent hybridization and transposon control.</title>
        <authorList>
            <person name="Neafsey D.E."/>
            <person name="Barker B.M."/>
            <person name="Sharpton T.J."/>
            <person name="Stajich J.E."/>
            <person name="Park D.J."/>
            <person name="Whiston E."/>
            <person name="Hung C.-Y."/>
            <person name="McMahan C."/>
            <person name="White J."/>
            <person name="Sykes S."/>
            <person name="Heiman D."/>
            <person name="Young S."/>
            <person name="Zeng Q."/>
            <person name="Abouelleil A."/>
            <person name="Aftuck L."/>
            <person name="Bessette D."/>
            <person name="Brown A."/>
            <person name="FitzGerald M."/>
            <person name="Lui A."/>
            <person name="Macdonald J.P."/>
            <person name="Priest M."/>
            <person name="Orbach M.J."/>
            <person name="Galgiani J.N."/>
            <person name="Kirkland T.N."/>
            <person name="Cole G.T."/>
            <person name="Birren B.W."/>
            <person name="Henn M.R."/>
            <person name="Taylor J.W."/>
            <person name="Rounsley S.D."/>
        </authorList>
    </citation>
    <scope>GENOME REANNOTATION</scope>
    <source>
        <strain evidence="2">RS</strain>
    </source>
</reference>
<evidence type="ECO:0000313" key="2">
    <source>
        <dbReference type="Proteomes" id="UP000001261"/>
    </source>
</evidence>
<proteinExistence type="predicted"/>
<evidence type="ECO:0000313" key="1">
    <source>
        <dbReference type="EMBL" id="EAS35712.1"/>
    </source>
</evidence>
<dbReference type="InParanoid" id="A0A0E1RZK7"/>
<organism evidence="1 2">
    <name type="scientific">Coccidioides immitis (strain RS)</name>
    <name type="common">Valley fever fungus</name>
    <dbReference type="NCBI Taxonomy" id="246410"/>
    <lineage>
        <taxon>Eukaryota</taxon>
        <taxon>Fungi</taxon>
        <taxon>Dikarya</taxon>
        <taxon>Ascomycota</taxon>
        <taxon>Pezizomycotina</taxon>
        <taxon>Eurotiomycetes</taxon>
        <taxon>Eurotiomycetidae</taxon>
        <taxon>Onygenales</taxon>
        <taxon>Onygenaceae</taxon>
        <taxon>Coccidioides</taxon>
    </lineage>
</organism>
<reference evidence="2" key="1">
    <citation type="journal article" date="2009" name="Genome Res.">
        <title>Comparative genomic analyses of the human fungal pathogens Coccidioides and their relatives.</title>
        <authorList>
            <person name="Sharpton T.J."/>
            <person name="Stajich J.E."/>
            <person name="Rounsley S.D."/>
            <person name="Gardner M.J."/>
            <person name="Wortman J.R."/>
            <person name="Jordar V.S."/>
            <person name="Maiti R."/>
            <person name="Kodira C.D."/>
            <person name="Neafsey D.E."/>
            <person name="Zeng Q."/>
            <person name="Hung C.-Y."/>
            <person name="McMahan C."/>
            <person name="Muszewska A."/>
            <person name="Grynberg M."/>
            <person name="Mandel M.A."/>
            <person name="Kellner E.M."/>
            <person name="Barker B.M."/>
            <person name="Galgiani J.N."/>
            <person name="Orbach M.J."/>
            <person name="Kirkland T.N."/>
            <person name="Cole G.T."/>
            <person name="Henn M.R."/>
            <person name="Birren B.W."/>
            <person name="Taylor J.W."/>
        </authorList>
    </citation>
    <scope>NUCLEOTIDE SEQUENCE [LARGE SCALE GENOMIC DNA]</scope>
    <source>
        <strain evidence="2">RS</strain>
    </source>
</reference>
<keyword evidence="2" id="KW-1185">Reference proteome</keyword>
<dbReference type="RefSeq" id="XP_001247295.1">
    <property type="nucleotide sequence ID" value="XM_001247294.2"/>
</dbReference>